<name>A0A3R8R1Z9_9FIRM</name>
<dbReference type="InterPro" id="IPR000281">
    <property type="entry name" value="HTH_RpiR"/>
</dbReference>
<dbReference type="GO" id="GO:0003700">
    <property type="term" value="F:DNA-binding transcription factor activity"/>
    <property type="evidence" value="ECO:0007669"/>
    <property type="project" value="InterPro"/>
</dbReference>
<dbReference type="GO" id="GO:0097367">
    <property type="term" value="F:carbohydrate derivative binding"/>
    <property type="evidence" value="ECO:0007669"/>
    <property type="project" value="InterPro"/>
</dbReference>
<feature type="domain" description="HTH rpiR-type" evidence="1">
    <location>
        <begin position="1"/>
        <end position="79"/>
    </location>
</feature>
<dbReference type="EMBL" id="RHJS01000002">
    <property type="protein sequence ID" value="RRK30412.1"/>
    <property type="molecule type" value="Genomic_DNA"/>
</dbReference>
<organism evidence="2 3">
    <name type="scientific">Schaedlerella arabinosiphila</name>
    <dbReference type="NCBI Taxonomy" id="2044587"/>
    <lineage>
        <taxon>Bacteria</taxon>
        <taxon>Bacillati</taxon>
        <taxon>Bacillota</taxon>
        <taxon>Clostridia</taxon>
        <taxon>Lachnospirales</taxon>
        <taxon>Lachnospiraceae</taxon>
        <taxon>Schaedlerella</taxon>
    </lineage>
</organism>
<evidence type="ECO:0000313" key="2">
    <source>
        <dbReference type="EMBL" id="RRK30412.1"/>
    </source>
</evidence>
<evidence type="ECO:0000259" key="1">
    <source>
        <dbReference type="PROSITE" id="PS51071"/>
    </source>
</evidence>
<evidence type="ECO:0000313" key="3">
    <source>
        <dbReference type="Proteomes" id="UP000274920"/>
    </source>
</evidence>
<dbReference type="SUPFAM" id="SSF46689">
    <property type="entry name" value="Homeodomain-like"/>
    <property type="match status" value="1"/>
</dbReference>
<sequence>MNVLQGLTELYNHLSFDSTYRNVCRGILENLEEAADGSIYDIAELTNSSRTTVWRMVQKLGYQNFTDFHHELKRAVKQYTYYNRLLPPEQSQDAVSVKDAMLAQAIETCETVRDQIDADEAERIAEELSDADKVVFYTPYKNSAILSLQQNLAMDGKETGYYCLLPDMMEDSSTLTEQSIVIVNMIEHVETMDMEPVFANIKAKGAKVYGVSKRYKKYLDRELFRGSREKVVTGVLLFDLYFLMLSEIYRMKYIR</sequence>
<comment type="caution">
    <text evidence="2">The sequence shown here is derived from an EMBL/GenBank/DDBJ whole genome shotgun (WGS) entry which is preliminary data.</text>
</comment>
<dbReference type="Gene3D" id="1.10.10.10">
    <property type="entry name" value="Winged helix-like DNA-binding domain superfamily/Winged helix DNA-binding domain"/>
    <property type="match status" value="1"/>
</dbReference>
<dbReference type="InterPro" id="IPR009057">
    <property type="entry name" value="Homeodomain-like_sf"/>
</dbReference>
<protein>
    <submittedName>
        <fullName evidence="2">MurR/RpiR family transcriptional regulator</fullName>
    </submittedName>
</protein>
<proteinExistence type="predicted"/>
<dbReference type="PANTHER" id="PTHR30514">
    <property type="entry name" value="GLUCOKINASE"/>
    <property type="match status" value="1"/>
</dbReference>
<reference evidence="2" key="1">
    <citation type="submission" date="2018-10" db="EMBL/GenBank/DDBJ databases">
        <title>Schaedlerella arabinophila gen. nov. sp. nov., isolated from the mouse intestinal tract and comparative analysis with the genome of the closely related altered Schaedler flora strain ASF502.</title>
        <authorList>
            <person name="Miyake S."/>
            <person name="Soh M."/>
            <person name="Seedorf H."/>
        </authorList>
    </citation>
    <scope>NUCLEOTIDE SEQUENCE [LARGE SCALE GENOMIC DNA]</scope>
    <source>
        <strain evidence="2">DSM 106076</strain>
    </source>
</reference>
<dbReference type="AlphaFoldDB" id="A0A3R8R1Z9"/>
<dbReference type="GO" id="GO:0003677">
    <property type="term" value="F:DNA binding"/>
    <property type="evidence" value="ECO:0007669"/>
    <property type="project" value="InterPro"/>
</dbReference>
<keyword evidence="3" id="KW-1185">Reference proteome</keyword>
<accession>A0A3R8R1Z9</accession>
<gene>
    <name evidence="2" type="ORF">EBB54_02710</name>
</gene>
<dbReference type="Proteomes" id="UP000274920">
    <property type="component" value="Unassembled WGS sequence"/>
</dbReference>
<dbReference type="InterPro" id="IPR036388">
    <property type="entry name" value="WH-like_DNA-bd_sf"/>
</dbReference>
<dbReference type="InterPro" id="IPR047640">
    <property type="entry name" value="RpiR-like"/>
</dbReference>
<dbReference type="Pfam" id="PF01418">
    <property type="entry name" value="HTH_6"/>
    <property type="match status" value="1"/>
</dbReference>
<dbReference type="RefSeq" id="WP_125126244.1">
    <property type="nucleotide sequence ID" value="NZ_RHJS01000002.1"/>
</dbReference>
<dbReference type="PROSITE" id="PS51071">
    <property type="entry name" value="HTH_RPIR"/>
    <property type="match status" value="1"/>
</dbReference>
<dbReference type="PANTHER" id="PTHR30514:SF1">
    <property type="entry name" value="HTH-TYPE TRANSCRIPTIONAL REGULATOR HEXR-RELATED"/>
    <property type="match status" value="1"/>
</dbReference>